<evidence type="ECO:0000256" key="3">
    <source>
        <dbReference type="ARBA" id="ARBA00022630"/>
    </source>
</evidence>
<dbReference type="Pfam" id="PF01565">
    <property type="entry name" value="FAD_binding_4"/>
    <property type="match status" value="1"/>
</dbReference>
<comment type="caution">
    <text evidence="7">The sequence shown here is derived from an EMBL/GenBank/DDBJ whole genome shotgun (WGS) entry which is preliminary data.</text>
</comment>
<evidence type="ECO:0000313" key="8">
    <source>
        <dbReference type="Proteomes" id="UP000053405"/>
    </source>
</evidence>
<evidence type="ECO:0000259" key="6">
    <source>
        <dbReference type="PROSITE" id="PS51387"/>
    </source>
</evidence>
<keyword evidence="5" id="KW-0560">Oxidoreductase</keyword>
<dbReference type="Gene3D" id="3.30.70.2190">
    <property type="match status" value="1"/>
</dbReference>
<dbReference type="STRING" id="1121927.GOHSU_14_01220"/>
<protein>
    <submittedName>
        <fullName evidence="7">Putative FAD-linked oxidase</fullName>
    </submittedName>
</protein>
<dbReference type="InterPro" id="IPR016164">
    <property type="entry name" value="FAD-linked_Oxase-like_C"/>
</dbReference>
<dbReference type="SUPFAM" id="SSF55103">
    <property type="entry name" value="FAD-linked oxidases, C-terminal domain"/>
    <property type="match status" value="1"/>
</dbReference>
<dbReference type="InterPro" id="IPR004113">
    <property type="entry name" value="FAD-bd_oxidored_4_C"/>
</dbReference>
<reference evidence="7 8" key="1">
    <citation type="submission" date="2012-12" db="EMBL/GenBank/DDBJ databases">
        <title>Whole genome shotgun sequence of Gordonia hirsuta NBRC 16056.</title>
        <authorList>
            <person name="Isaki-Nakamura S."/>
            <person name="Hosoyama A."/>
            <person name="Tsuchikane K."/>
            <person name="Katsumata H."/>
            <person name="Baba S."/>
            <person name="Yamazaki S."/>
            <person name="Fujita N."/>
        </authorList>
    </citation>
    <scope>NUCLEOTIDE SEQUENCE [LARGE SCALE GENOMIC DNA]</scope>
    <source>
        <strain evidence="7 8">NBRC 16056</strain>
    </source>
</reference>
<dbReference type="PANTHER" id="PTHR43716">
    <property type="entry name" value="D-2-HYDROXYGLUTARATE DEHYDROGENASE, MITOCHONDRIAL"/>
    <property type="match status" value="1"/>
</dbReference>
<gene>
    <name evidence="7" type="ORF">GOHSU_14_01220</name>
</gene>
<accession>L7L748</accession>
<dbReference type="AlphaFoldDB" id="L7L748"/>
<evidence type="ECO:0000256" key="1">
    <source>
        <dbReference type="ARBA" id="ARBA00001974"/>
    </source>
</evidence>
<keyword evidence="8" id="KW-1185">Reference proteome</keyword>
<name>L7L748_9ACTN</name>
<dbReference type="Proteomes" id="UP000053405">
    <property type="component" value="Unassembled WGS sequence"/>
</dbReference>
<dbReference type="PROSITE" id="PS51387">
    <property type="entry name" value="FAD_PCMH"/>
    <property type="match status" value="1"/>
</dbReference>
<dbReference type="InterPro" id="IPR016171">
    <property type="entry name" value="Vanillyl_alc_oxidase_C-sub2"/>
</dbReference>
<comment type="similarity">
    <text evidence="2">Belongs to the FAD-binding oxidoreductase/transferase type 4 family.</text>
</comment>
<dbReference type="eggNOG" id="COG0277">
    <property type="taxonomic scope" value="Bacteria"/>
</dbReference>
<dbReference type="Gene3D" id="3.30.43.10">
    <property type="entry name" value="Uridine Diphospho-n-acetylenolpyruvylglucosamine Reductase, domain 2"/>
    <property type="match status" value="1"/>
</dbReference>
<dbReference type="GO" id="GO:0016491">
    <property type="term" value="F:oxidoreductase activity"/>
    <property type="evidence" value="ECO:0007669"/>
    <property type="project" value="UniProtKB-KW"/>
</dbReference>
<organism evidence="7 8">
    <name type="scientific">Gordonia hirsuta DSM 44140 = NBRC 16056</name>
    <dbReference type="NCBI Taxonomy" id="1121927"/>
    <lineage>
        <taxon>Bacteria</taxon>
        <taxon>Bacillati</taxon>
        <taxon>Actinomycetota</taxon>
        <taxon>Actinomycetes</taxon>
        <taxon>Mycobacteriales</taxon>
        <taxon>Gordoniaceae</taxon>
        <taxon>Gordonia</taxon>
    </lineage>
</organism>
<dbReference type="OrthoDB" id="9811557at2"/>
<feature type="domain" description="FAD-binding PCMH-type" evidence="6">
    <location>
        <begin position="35"/>
        <end position="214"/>
    </location>
</feature>
<dbReference type="GO" id="GO:0022904">
    <property type="term" value="P:respiratory electron transport chain"/>
    <property type="evidence" value="ECO:0007669"/>
    <property type="project" value="TreeGrafter"/>
</dbReference>
<sequence>MSPLLEELAAIVGPAHVLTAPELVAGQVTDWTGYWTGHTTAVVRPADTAQVAAVLAACHRAGQPVVPQGGNTGLVGGSIPLEGELVLSTLRLNRIEQVDPLGRTLAAGAGVTVAAAQQAAAEHGLLLGTDLASRDSATLGGIVATNAGGVAMVKYGSTRSRVLGVEAALADGRVLTRWIPLVKDNIGYDLPGLLTGSEGTLAVITRVLLRLVVPARHTATVLAGVDSVVTALALRDAVNRAGLTLEAAELLTAAGLDLVCTRQGLRHPFSEPTPYAVLMEVSGPAEVAEILAEALTSVDGLADAALEEGHSARLWHYRESHTETIAASSSTPAVKLDVAVPLGHQEEFLGRLGPLLGERFPTARPICFGHFADGNIHVNVLDVSADERDAVSDAVFTLVRRYGGSISAEHGIGRAKNRWIGLGRSPADRAAMAAIRTALDPAGLLNPAVLRFDTDR</sequence>
<evidence type="ECO:0000256" key="5">
    <source>
        <dbReference type="ARBA" id="ARBA00023002"/>
    </source>
</evidence>
<dbReference type="InterPro" id="IPR016169">
    <property type="entry name" value="FAD-bd_PCMH_sub2"/>
</dbReference>
<dbReference type="PANTHER" id="PTHR43716:SF1">
    <property type="entry name" value="D-2-HYDROXYGLUTARATE DEHYDROGENASE, MITOCHONDRIAL"/>
    <property type="match status" value="1"/>
</dbReference>
<dbReference type="RefSeq" id="WP_005938178.1">
    <property type="nucleotide sequence ID" value="NZ_ATVK01000046.1"/>
</dbReference>
<dbReference type="EMBL" id="BANT01000014">
    <property type="protein sequence ID" value="GAC56955.1"/>
    <property type="molecule type" value="Genomic_DNA"/>
</dbReference>
<evidence type="ECO:0000256" key="4">
    <source>
        <dbReference type="ARBA" id="ARBA00022827"/>
    </source>
</evidence>
<comment type="cofactor">
    <cofactor evidence="1">
        <name>FAD</name>
        <dbReference type="ChEBI" id="CHEBI:57692"/>
    </cofactor>
</comment>
<dbReference type="InterPro" id="IPR036318">
    <property type="entry name" value="FAD-bd_PCMH-like_sf"/>
</dbReference>
<dbReference type="Gene3D" id="3.30.70.2740">
    <property type="match status" value="1"/>
</dbReference>
<evidence type="ECO:0000256" key="2">
    <source>
        <dbReference type="ARBA" id="ARBA00008000"/>
    </source>
</evidence>
<keyword evidence="4" id="KW-0274">FAD</keyword>
<dbReference type="Gene3D" id="1.10.45.10">
    <property type="entry name" value="Vanillyl-alcohol Oxidase, Chain A, domain 4"/>
    <property type="match status" value="1"/>
</dbReference>
<dbReference type="Pfam" id="PF02913">
    <property type="entry name" value="FAD-oxidase_C"/>
    <property type="match status" value="1"/>
</dbReference>
<dbReference type="SUPFAM" id="SSF56176">
    <property type="entry name" value="FAD-binding/transporter-associated domain-like"/>
    <property type="match status" value="1"/>
</dbReference>
<dbReference type="InterPro" id="IPR051264">
    <property type="entry name" value="FAD-oxidored/transferase_4"/>
</dbReference>
<evidence type="ECO:0000313" key="7">
    <source>
        <dbReference type="EMBL" id="GAC56955.1"/>
    </source>
</evidence>
<keyword evidence="3" id="KW-0285">Flavoprotein</keyword>
<dbReference type="GO" id="GO:0071949">
    <property type="term" value="F:FAD binding"/>
    <property type="evidence" value="ECO:0007669"/>
    <property type="project" value="InterPro"/>
</dbReference>
<dbReference type="InterPro" id="IPR016167">
    <property type="entry name" value="FAD-bd_PCMH_sub1"/>
</dbReference>
<dbReference type="InterPro" id="IPR016166">
    <property type="entry name" value="FAD-bd_PCMH"/>
</dbReference>
<dbReference type="Gene3D" id="3.30.465.10">
    <property type="match status" value="1"/>
</dbReference>
<proteinExistence type="inferred from homology"/>
<dbReference type="InterPro" id="IPR006094">
    <property type="entry name" value="Oxid_FAD_bind_N"/>
</dbReference>